<evidence type="ECO:0000256" key="1">
    <source>
        <dbReference type="SAM" id="Phobius"/>
    </source>
</evidence>
<dbReference type="GO" id="GO:0016301">
    <property type="term" value="F:kinase activity"/>
    <property type="evidence" value="ECO:0007669"/>
    <property type="project" value="UniProtKB-KW"/>
</dbReference>
<accession>A0A179FY42</accession>
<organism evidence="2 3">
    <name type="scientific">Pochonia chlamydosporia 170</name>
    <dbReference type="NCBI Taxonomy" id="1380566"/>
    <lineage>
        <taxon>Eukaryota</taxon>
        <taxon>Fungi</taxon>
        <taxon>Dikarya</taxon>
        <taxon>Ascomycota</taxon>
        <taxon>Pezizomycotina</taxon>
        <taxon>Sordariomycetes</taxon>
        <taxon>Hypocreomycetidae</taxon>
        <taxon>Hypocreales</taxon>
        <taxon>Clavicipitaceae</taxon>
        <taxon>Pochonia</taxon>
    </lineage>
</organism>
<comment type="caution">
    <text evidence="2">The sequence shown here is derived from an EMBL/GenBank/DDBJ whole genome shotgun (WGS) entry which is preliminary data.</text>
</comment>
<evidence type="ECO:0000313" key="3">
    <source>
        <dbReference type="Proteomes" id="UP000078397"/>
    </source>
</evidence>
<feature type="transmembrane region" description="Helical" evidence="1">
    <location>
        <begin position="20"/>
        <end position="39"/>
    </location>
</feature>
<dbReference type="KEGG" id="pchm:VFPPC_15504"/>
<gene>
    <name evidence="2" type="ORF">VFPPC_15504</name>
</gene>
<keyword evidence="1" id="KW-0812">Transmembrane</keyword>
<keyword evidence="3" id="KW-1185">Reference proteome</keyword>
<protein>
    <submittedName>
        <fullName evidence="2">Protein kinase-like protein</fullName>
    </submittedName>
</protein>
<sequence length="179" mass="20069">MVRWHFPSWLTLVRTVARGLAWVNDIVAIVVLCFVAQKWTDTCGAVAPGIVGAVIALLNDSWQMVAFADRTLGFEPMKPHRTLMHDIFSLAVTLGGIVLMLVSNVQSQDADELVSYIGADGGGIKFHRSTMTWIGTWLLTIIIAFRIGFAIWACMDCYKEYQQEARRHLRQTDVEQVEA</sequence>
<dbReference type="RefSeq" id="XP_018146416.1">
    <property type="nucleotide sequence ID" value="XM_018293257.1"/>
</dbReference>
<feature type="transmembrane region" description="Helical" evidence="1">
    <location>
        <begin position="134"/>
        <end position="158"/>
    </location>
</feature>
<dbReference type="OrthoDB" id="4960375at2759"/>
<dbReference type="EMBL" id="LSBJ02000002">
    <property type="protein sequence ID" value="OAQ69879.1"/>
    <property type="molecule type" value="Genomic_DNA"/>
</dbReference>
<dbReference type="Proteomes" id="UP000078397">
    <property type="component" value="Unassembled WGS sequence"/>
</dbReference>
<name>A0A179FY42_METCM</name>
<reference evidence="2 3" key="1">
    <citation type="journal article" date="2016" name="PLoS Pathog.">
        <title>Biosynthesis of antibiotic leucinostatins in bio-control fungus Purpureocillium lilacinum and their inhibition on phytophthora revealed by genome mining.</title>
        <authorList>
            <person name="Wang G."/>
            <person name="Liu Z."/>
            <person name="Lin R."/>
            <person name="Li E."/>
            <person name="Mao Z."/>
            <person name="Ling J."/>
            <person name="Yang Y."/>
            <person name="Yin W.B."/>
            <person name="Xie B."/>
        </authorList>
    </citation>
    <scope>NUCLEOTIDE SEQUENCE [LARGE SCALE GENOMIC DNA]</scope>
    <source>
        <strain evidence="2">170</strain>
    </source>
</reference>
<keyword evidence="1" id="KW-1133">Transmembrane helix</keyword>
<proteinExistence type="predicted"/>
<evidence type="ECO:0000313" key="2">
    <source>
        <dbReference type="EMBL" id="OAQ69879.1"/>
    </source>
</evidence>
<dbReference type="AlphaFoldDB" id="A0A179FY42"/>
<feature type="transmembrane region" description="Helical" evidence="1">
    <location>
        <begin position="45"/>
        <end position="62"/>
    </location>
</feature>
<dbReference type="GeneID" id="28857251"/>
<keyword evidence="1" id="KW-0472">Membrane</keyword>
<feature type="transmembrane region" description="Helical" evidence="1">
    <location>
        <begin position="83"/>
        <end position="102"/>
    </location>
</feature>